<feature type="transmembrane region" description="Helical" evidence="6">
    <location>
        <begin position="350"/>
        <end position="371"/>
    </location>
</feature>
<accession>A0A368HEJ3</accession>
<evidence type="ECO:0000256" key="5">
    <source>
        <dbReference type="SAM" id="MobiDB-lite"/>
    </source>
</evidence>
<dbReference type="Proteomes" id="UP000253250">
    <property type="component" value="Unassembled WGS sequence"/>
</dbReference>
<dbReference type="CDD" id="cd17478">
    <property type="entry name" value="MFS_FsR"/>
    <property type="match status" value="1"/>
</dbReference>
<evidence type="ECO:0000259" key="7">
    <source>
        <dbReference type="PROSITE" id="PS50850"/>
    </source>
</evidence>
<dbReference type="PANTHER" id="PTHR43129:SF1">
    <property type="entry name" value="FOSMIDOMYCIN RESISTANCE PROTEIN"/>
    <property type="match status" value="1"/>
</dbReference>
<sequence length="489" mass="50541">MPRPDKGPVSRTRAGERLQAARHGGARRGAQDATTRPSTLLLLGISPPPCHHGAPLGDSPRCPGLRKRHRVARRTPADAWGVTTHDGYKGLLSSFFPSSRRGLYMSIVSARPSSADTRAGRSPVTPLLGLAWLHFLNDGAANFLPGILPAILVGLHTGAASASGIMAALLIGQGLQPFAGWLSDRLGGKALVIFGVSGTTLGLILVGHSHSLPTLLASLALIGVSNALFHPQSLALARSLAKKRHGAIMSVFLVGGELGRGLYPLVASLAVAHFTTSGLWIVALPAIMSIPLIAPLLPPLAPRAANAAPVHWRLHARPATTLIAYAALRSFGLYALVTFLPIAWQHDGGSLVGGASLITVLLVVGVIGNVSGGLIADRLGRRIVLVGSSLLSAALVATYLMSSGWIVWLILGLLGIAIFSALPVSVLVGQDVFPENRSLGSGIALGLGNSLGALLLLGFGVATSAFGVPKALWILPPVALMCAFLAARL</sequence>
<evidence type="ECO:0000256" key="4">
    <source>
        <dbReference type="ARBA" id="ARBA00023136"/>
    </source>
</evidence>
<dbReference type="GO" id="GO:0022857">
    <property type="term" value="F:transmembrane transporter activity"/>
    <property type="evidence" value="ECO:0007669"/>
    <property type="project" value="InterPro"/>
</dbReference>
<keyword evidence="2 6" id="KW-0812">Transmembrane</keyword>
<reference evidence="8 9" key="1">
    <citation type="submission" date="2018-02" db="EMBL/GenBank/DDBJ databases">
        <title>Insights into the biology of acidophilic members of the Acidiferrobacteraceae family derived from comparative genomic analyses.</title>
        <authorList>
            <person name="Issotta F."/>
            <person name="Thyssen C."/>
            <person name="Mena C."/>
            <person name="Moya A."/>
            <person name="Bellenberg S."/>
            <person name="Sproer C."/>
            <person name="Covarrubias P.C."/>
            <person name="Sand W."/>
            <person name="Quatrini R."/>
            <person name="Vera M."/>
        </authorList>
    </citation>
    <scope>NUCLEOTIDE SEQUENCE [LARGE SCALE GENOMIC DNA]</scope>
    <source>
        <strain evidence="9">m-1</strain>
    </source>
</reference>
<proteinExistence type="predicted"/>
<dbReference type="PANTHER" id="PTHR43129">
    <property type="entry name" value="FOSMIDOMYCIN RESISTANCE PROTEIN"/>
    <property type="match status" value="1"/>
</dbReference>
<name>A0A368HEJ3_9GAMM</name>
<evidence type="ECO:0000256" key="6">
    <source>
        <dbReference type="SAM" id="Phobius"/>
    </source>
</evidence>
<dbReference type="EMBL" id="PSYR01000002">
    <property type="protein sequence ID" value="RCN55950.1"/>
    <property type="molecule type" value="Genomic_DNA"/>
</dbReference>
<keyword evidence="3 6" id="KW-1133">Transmembrane helix</keyword>
<dbReference type="InterPro" id="IPR036259">
    <property type="entry name" value="MFS_trans_sf"/>
</dbReference>
<feature type="transmembrane region" description="Helical" evidence="6">
    <location>
        <begin position="406"/>
        <end position="427"/>
    </location>
</feature>
<feature type="transmembrane region" description="Helical" evidence="6">
    <location>
        <begin position="322"/>
        <end position="344"/>
    </location>
</feature>
<feature type="transmembrane region" description="Helical" evidence="6">
    <location>
        <begin position="191"/>
        <end position="209"/>
    </location>
</feature>
<feature type="transmembrane region" description="Helical" evidence="6">
    <location>
        <begin position="215"/>
        <end position="236"/>
    </location>
</feature>
<dbReference type="InterPro" id="IPR011701">
    <property type="entry name" value="MFS"/>
</dbReference>
<gene>
    <name evidence="8" type="ORF">C4900_08620</name>
</gene>
<feature type="transmembrane region" description="Helical" evidence="6">
    <location>
        <begin position="439"/>
        <end position="459"/>
    </location>
</feature>
<keyword evidence="9" id="KW-1185">Reference proteome</keyword>
<dbReference type="Gene3D" id="1.20.1250.20">
    <property type="entry name" value="MFS general substrate transporter like domains"/>
    <property type="match status" value="2"/>
</dbReference>
<dbReference type="OrthoDB" id="9770492at2"/>
<keyword evidence="4 6" id="KW-0472">Membrane</keyword>
<dbReference type="GO" id="GO:0005886">
    <property type="term" value="C:plasma membrane"/>
    <property type="evidence" value="ECO:0007669"/>
    <property type="project" value="TreeGrafter"/>
</dbReference>
<feature type="transmembrane region" description="Helical" evidence="6">
    <location>
        <begin position="471"/>
        <end position="487"/>
    </location>
</feature>
<feature type="transmembrane region" description="Helical" evidence="6">
    <location>
        <begin position="248"/>
        <end position="272"/>
    </location>
</feature>
<evidence type="ECO:0000256" key="3">
    <source>
        <dbReference type="ARBA" id="ARBA00022989"/>
    </source>
</evidence>
<feature type="domain" description="Major facilitator superfamily (MFS) profile" evidence="7">
    <location>
        <begin position="126"/>
        <end position="489"/>
    </location>
</feature>
<dbReference type="PROSITE" id="PS00216">
    <property type="entry name" value="SUGAR_TRANSPORT_1"/>
    <property type="match status" value="1"/>
</dbReference>
<dbReference type="Pfam" id="PF07690">
    <property type="entry name" value="MFS_1"/>
    <property type="match status" value="1"/>
</dbReference>
<evidence type="ECO:0000256" key="1">
    <source>
        <dbReference type="ARBA" id="ARBA00004141"/>
    </source>
</evidence>
<protein>
    <submittedName>
        <fullName evidence="8">MFS transporter</fullName>
    </submittedName>
</protein>
<dbReference type="PROSITE" id="PS50850">
    <property type="entry name" value="MFS"/>
    <property type="match status" value="1"/>
</dbReference>
<dbReference type="AlphaFoldDB" id="A0A368HEJ3"/>
<evidence type="ECO:0000256" key="2">
    <source>
        <dbReference type="ARBA" id="ARBA00022692"/>
    </source>
</evidence>
<feature type="transmembrane region" description="Helical" evidence="6">
    <location>
        <begin position="383"/>
        <end position="400"/>
    </location>
</feature>
<dbReference type="InterPro" id="IPR020846">
    <property type="entry name" value="MFS_dom"/>
</dbReference>
<feature type="transmembrane region" description="Helical" evidence="6">
    <location>
        <begin position="278"/>
        <end position="301"/>
    </location>
</feature>
<feature type="region of interest" description="Disordered" evidence="5">
    <location>
        <begin position="1"/>
        <end position="35"/>
    </location>
</feature>
<evidence type="ECO:0000313" key="9">
    <source>
        <dbReference type="Proteomes" id="UP000253250"/>
    </source>
</evidence>
<dbReference type="SUPFAM" id="SSF103473">
    <property type="entry name" value="MFS general substrate transporter"/>
    <property type="match status" value="1"/>
</dbReference>
<evidence type="ECO:0000313" key="8">
    <source>
        <dbReference type="EMBL" id="RCN55950.1"/>
    </source>
</evidence>
<dbReference type="InterPro" id="IPR005829">
    <property type="entry name" value="Sugar_transporter_CS"/>
</dbReference>
<comment type="subcellular location">
    <subcellularLocation>
        <location evidence="1">Membrane</location>
        <topology evidence="1">Multi-pass membrane protein</topology>
    </subcellularLocation>
</comment>
<feature type="transmembrane region" description="Helical" evidence="6">
    <location>
        <begin position="147"/>
        <end position="171"/>
    </location>
</feature>
<comment type="caution">
    <text evidence="8">The sequence shown here is derived from an EMBL/GenBank/DDBJ whole genome shotgun (WGS) entry which is preliminary data.</text>
</comment>
<feature type="compositionally biased region" description="Basic and acidic residues" evidence="5">
    <location>
        <begin position="1"/>
        <end position="16"/>
    </location>
</feature>
<organism evidence="8 9">
    <name type="scientific">Acidiferrobacter thiooxydans</name>
    <dbReference type="NCBI Taxonomy" id="163359"/>
    <lineage>
        <taxon>Bacteria</taxon>
        <taxon>Pseudomonadati</taxon>
        <taxon>Pseudomonadota</taxon>
        <taxon>Gammaproteobacteria</taxon>
        <taxon>Acidiferrobacterales</taxon>
        <taxon>Acidiferrobacteraceae</taxon>
        <taxon>Acidiferrobacter</taxon>
    </lineage>
</organism>